<keyword evidence="1" id="KW-1133">Transmembrane helix</keyword>
<feature type="transmembrane region" description="Helical" evidence="1">
    <location>
        <begin position="28"/>
        <end position="48"/>
    </location>
</feature>
<dbReference type="InterPro" id="IPR009544">
    <property type="entry name" value="DUF1163"/>
</dbReference>
<sequence length="215" mass="24402">MAYGELAPKSTLCARLTPQQKKIVKRCLVFFSISIIIAGTIVFACFYIRRMREEQHFIENYAPDIIIPSMDFTVLNLTETSLSVKWDLVIRIPPDLPGYYTCLKGSFQTFILYQGVTIANSSLSYNLIPNWPQLLNTSSIASEGDMDSVVVKGIMEDIKETRDMRFGTRLLLPDCRSGRTMNYTCDETALRFESGSQKKAATFENNSPICHYNHP</sequence>
<evidence type="ECO:0000256" key="1">
    <source>
        <dbReference type="SAM" id="Phobius"/>
    </source>
</evidence>
<accession>A0ABM0T0V3</accession>
<protein>
    <submittedName>
        <fullName evidence="3">Uncharacterized protein LOC104704782</fullName>
    </submittedName>
</protein>
<dbReference type="PANTHER" id="PTHR31125:SF7">
    <property type="entry name" value="F20P5.24 PROTEIN-RELATED"/>
    <property type="match status" value="1"/>
</dbReference>
<reference evidence="2" key="1">
    <citation type="journal article" date="2014" name="Nat. Commun.">
        <title>The emerging biofuel crop Camelina sativa retains a highly undifferentiated hexaploid genome structure.</title>
        <authorList>
            <person name="Kagale S."/>
            <person name="Koh C."/>
            <person name="Nixon J."/>
            <person name="Bollina V."/>
            <person name="Clarke W.E."/>
            <person name="Tuteja R."/>
            <person name="Spillane C."/>
            <person name="Robinson S.J."/>
            <person name="Links M.G."/>
            <person name="Clarke C."/>
            <person name="Higgins E.E."/>
            <person name="Huebert T."/>
            <person name="Sharpe A.G."/>
            <person name="Parkin I.A."/>
        </authorList>
    </citation>
    <scope>NUCLEOTIDE SEQUENCE [LARGE SCALE GENOMIC DNA]</scope>
    <source>
        <strain evidence="2">cv. DH55</strain>
    </source>
</reference>
<keyword evidence="2" id="KW-1185">Reference proteome</keyword>
<dbReference type="Proteomes" id="UP000694864">
    <property type="component" value="Chromosome 7"/>
</dbReference>
<dbReference type="GeneID" id="104704782"/>
<organism evidence="2 3">
    <name type="scientific">Camelina sativa</name>
    <name type="common">False flax</name>
    <name type="synonym">Myagrum sativum</name>
    <dbReference type="NCBI Taxonomy" id="90675"/>
    <lineage>
        <taxon>Eukaryota</taxon>
        <taxon>Viridiplantae</taxon>
        <taxon>Streptophyta</taxon>
        <taxon>Embryophyta</taxon>
        <taxon>Tracheophyta</taxon>
        <taxon>Spermatophyta</taxon>
        <taxon>Magnoliopsida</taxon>
        <taxon>eudicotyledons</taxon>
        <taxon>Gunneridae</taxon>
        <taxon>Pentapetalae</taxon>
        <taxon>rosids</taxon>
        <taxon>malvids</taxon>
        <taxon>Brassicales</taxon>
        <taxon>Brassicaceae</taxon>
        <taxon>Camelineae</taxon>
        <taxon>Camelina</taxon>
    </lineage>
</organism>
<reference evidence="3" key="2">
    <citation type="submission" date="2025-08" db="UniProtKB">
        <authorList>
            <consortium name="RefSeq"/>
        </authorList>
    </citation>
    <scope>IDENTIFICATION</scope>
    <source>
        <tissue evidence="3">Leaf</tissue>
    </source>
</reference>
<evidence type="ECO:0000313" key="2">
    <source>
        <dbReference type="Proteomes" id="UP000694864"/>
    </source>
</evidence>
<dbReference type="RefSeq" id="XP_010419116.1">
    <property type="nucleotide sequence ID" value="XM_010420814.2"/>
</dbReference>
<name>A0ABM0T0V3_CAMSA</name>
<dbReference type="PANTHER" id="PTHR31125">
    <property type="entry name" value="F20P5.22 PROTEIN-RELATED"/>
    <property type="match status" value="1"/>
</dbReference>
<proteinExistence type="predicted"/>
<evidence type="ECO:0000313" key="3">
    <source>
        <dbReference type="RefSeq" id="XP_010419116.1"/>
    </source>
</evidence>
<gene>
    <name evidence="3" type="primary">LOC104704782</name>
</gene>
<dbReference type="Pfam" id="PF06651">
    <property type="entry name" value="DUF1163"/>
    <property type="match status" value="1"/>
</dbReference>
<keyword evidence="1" id="KW-0472">Membrane</keyword>
<keyword evidence="1" id="KW-0812">Transmembrane</keyword>